<name>A0A0W8EAN7_9ZZZZ</name>
<gene>
    <name evidence="1" type="ORF">ASZ90_016879</name>
</gene>
<dbReference type="EMBL" id="LNQE01001781">
    <property type="protein sequence ID" value="KUG05695.1"/>
    <property type="molecule type" value="Genomic_DNA"/>
</dbReference>
<organism evidence="1">
    <name type="scientific">hydrocarbon metagenome</name>
    <dbReference type="NCBI Taxonomy" id="938273"/>
    <lineage>
        <taxon>unclassified sequences</taxon>
        <taxon>metagenomes</taxon>
        <taxon>ecological metagenomes</taxon>
    </lineage>
</organism>
<dbReference type="InterPro" id="IPR047324">
    <property type="entry name" value="LbH_gamma_CA-like"/>
</dbReference>
<protein>
    <submittedName>
        <fullName evidence="1">Carbonic anhydrase, family 3</fullName>
    </submittedName>
</protein>
<dbReference type="CDD" id="cd04645">
    <property type="entry name" value="LbH_gamma_CA_like"/>
    <property type="match status" value="1"/>
</dbReference>
<dbReference type="PANTHER" id="PTHR13061:SF29">
    <property type="entry name" value="GAMMA CARBONIC ANHYDRASE-LIKE 1, MITOCHONDRIAL-RELATED"/>
    <property type="match status" value="1"/>
</dbReference>
<dbReference type="Gene3D" id="2.160.10.10">
    <property type="entry name" value="Hexapeptide repeat proteins"/>
    <property type="match status" value="1"/>
</dbReference>
<dbReference type="InterPro" id="IPR001451">
    <property type="entry name" value="Hexapep"/>
</dbReference>
<proteinExistence type="predicted"/>
<dbReference type="PANTHER" id="PTHR13061">
    <property type="entry name" value="DYNACTIN SUBUNIT P25"/>
    <property type="match status" value="1"/>
</dbReference>
<dbReference type="AlphaFoldDB" id="A0A0W8EAN7"/>
<sequence>MLGDVAIGVETGIWFGAVVRADKDRIVLGNRSNVQDNAVLHTSTGHPVLVGQDVSIGHGAILHGCTIADRVLVGMGAIVLNGALVGEDSVIGAGTVVTEGAVIPPGSVVVGVPGKVIKTVSDQQRDHIVENARNYWTLARSYLHG</sequence>
<reference evidence="1" key="1">
    <citation type="journal article" date="2015" name="Proc. Natl. Acad. Sci. U.S.A.">
        <title>Networks of energetic and metabolic interactions define dynamics in microbial communities.</title>
        <authorList>
            <person name="Embree M."/>
            <person name="Liu J.K."/>
            <person name="Al-Bassam M.M."/>
            <person name="Zengler K."/>
        </authorList>
    </citation>
    <scope>NUCLEOTIDE SEQUENCE</scope>
</reference>
<dbReference type="Pfam" id="PF00132">
    <property type="entry name" value="Hexapep"/>
    <property type="match status" value="1"/>
</dbReference>
<evidence type="ECO:0000313" key="1">
    <source>
        <dbReference type="EMBL" id="KUG05695.1"/>
    </source>
</evidence>
<dbReference type="SUPFAM" id="SSF51161">
    <property type="entry name" value="Trimeric LpxA-like enzymes"/>
    <property type="match status" value="1"/>
</dbReference>
<comment type="caution">
    <text evidence="1">The sequence shown here is derived from an EMBL/GenBank/DDBJ whole genome shotgun (WGS) entry which is preliminary data.</text>
</comment>
<dbReference type="InterPro" id="IPR011004">
    <property type="entry name" value="Trimer_LpxA-like_sf"/>
</dbReference>
<dbReference type="InterPro" id="IPR050484">
    <property type="entry name" value="Transf_Hexapept/Carb_Anhydrase"/>
</dbReference>
<accession>A0A0W8EAN7</accession>